<keyword evidence="1" id="KW-0812">Transmembrane</keyword>
<name>A0A1M7PGR0_9FLAO</name>
<accession>A0A1M7PGR0</accession>
<dbReference type="EMBL" id="FRCL01000017">
    <property type="protein sequence ID" value="SHN15948.1"/>
    <property type="molecule type" value="Genomic_DNA"/>
</dbReference>
<dbReference type="Proteomes" id="UP000184092">
    <property type="component" value="Unassembled WGS sequence"/>
</dbReference>
<evidence type="ECO:0000313" key="2">
    <source>
        <dbReference type="EMBL" id="SHN15948.1"/>
    </source>
</evidence>
<gene>
    <name evidence="2" type="ORF">SAMN05216269_11713</name>
</gene>
<dbReference type="AlphaFoldDB" id="A0A1M7PGR0"/>
<keyword evidence="1" id="KW-1133">Transmembrane helix</keyword>
<proteinExistence type="predicted"/>
<reference evidence="3" key="1">
    <citation type="submission" date="2016-11" db="EMBL/GenBank/DDBJ databases">
        <authorList>
            <person name="Varghese N."/>
            <person name="Submissions S."/>
        </authorList>
    </citation>
    <scope>NUCLEOTIDE SEQUENCE [LARGE SCALE GENOMIC DNA]</scope>
    <source>
        <strain evidence="3">CGMCC 1.2749</strain>
    </source>
</reference>
<keyword evidence="3" id="KW-1185">Reference proteome</keyword>
<sequence>MHECLISEKGFILILGYKLILSLTPIGTARLSTSYTYAKSWVFNLIISNIFIRRDNIRG</sequence>
<feature type="transmembrane region" description="Helical" evidence="1">
    <location>
        <begin position="12"/>
        <end position="29"/>
    </location>
</feature>
<organism evidence="2 3">
    <name type="scientific">Flavobacterium xinjiangense</name>
    <dbReference type="NCBI Taxonomy" id="178356"/>
    <lineage>
        <taxon>Bacteria</taxon>
        <taxon>Pseudomonadati</taxon>
        <taxon>Bacteroidota</taxon>
        <taxon>Flavobacteriia</taxon>
        <taxon>Flavobacteriales</taxon>
        <taxon>Flavobacteriaceae</taxon>
        <taxon>Flavobacterium</taxon>
    </lineage>
</organism>
<evidence type="ECO:0000313" key="3">
    <source>
        <dbReference type="Proteomes" id="UP000184092"/>
    </source>
</evidence>
<protein>
    <submittedName>
        <fullName evidence="2">Uncharacterized protein</fullName>
    </submittedName>
</protein>
<keyword evidence="1" id="KW-0472">Membrane</keyword>
<evidence type="ECO:0000256" key="1">
    <source>
        <dbReference type="SAM" id="Phobius"/>
    </source>
</evidence>